<accession>A0A5M3X9F8</accession>
<evidence type="ECO:0000259" key="4">
    <source>
        <dbReference type="Pfam" id="PF05592"/>
    </source>
</evidence>
<dbReference type="InterPro" id="IPR008902">
    <property type="entry name" value="Rhamnosid_concanavalin"/>
</dbReference>
<dbReference type="GO" id="GO:0030596">
    <property type="term" value="F:alpha-L-rhamnosidase activity"/>
    <property type="evidence" value="ECO:0007669"/>
    <property type="project" value="UniProtKB-EC"/>
</dbReference>
<evidence type="ECO:0000259" key="5">
    <source>
        <dbReference type="Pfam" id="PF08531"/>
    </source>
</evidence>
<dbReference type="EC" id="3.2.1.40" evidence="2"/>
<protein>
    <recommendedName>
        <fullName evidence="2">alpha-L-rhamnosidase</fullName>
        <ecNumber evidence="2">3.2.1.40</ecNumber>
    </recommendedName>
</protein>
<dbReference type="PANTHER" id="PTHR33307:SF6">
    <property type="entry name" value="ALPHA-RHAMNOSIDASE (EUROFUNG)-RELATED"/>
    <property type="match status" value="1"/>
</dbReference>
<proteinExistence type="predicted"/>
<name>A0A5M3X9F8_9ACTN</name>
<dbReference type="Pfam" id="PF05592">
    <property type="entry name" value="Bac_rhamnosid"/>
    <property type="match status" value="1"/>
</dbReference>
<dbReference type="RefSeq" id="WP_344316630.1">
    <property type="nucleotide sequence ID" value="NZ_BAAAHM010000010.1"/>
</dbReference>
<feature type="domain" description="Alpha-L-rhamnosidase C-terminal" evidence="7">
    <location>
        <begin position="755"/>
        <end position="822"/>
    </location>
</feature>
<dbReference type="Gene3D" id="2.60.420.10">
    <property type="entry name" value="Maltose phosphorylase, domain 3"/>
    <property type="match status" value="1"/>
</dbReference>
<dbReference type="InterPro" id="IPR013737">
    <property type="entry name" value="Bac_rhamnosid_N"/>
</dbReference>
<dbReference type="InterPro" id="IPR016007">
    <property type="entry name" value="Alpha_rhamnosid"/>
</dbReference>
<gene>
    <name evidence="8" type="ORF">Aple_012520</name>
</gene>
<dbReference type="Gene3D" id="2.60.120.260">
    <property type="entry name" value="Galactose-binding domain-like"/>
    <property type="match status" value="2"/>
</dbReference>
<dbReference type="Pfam" id="PF08531">
    <property type="entry name" value="Bac_rhamnosid_N"/>
    <property type="match status" value="1"/>
</dbReference>
<evidence type="ECO:0000256" key="2">
    <source>
        <dbReference type="ARBA" id="ARBA00012652"/>
    </source>
</evidence>
<dbReference type="Pfam" id="PF17390">
    <property type="entry name" value="Bac_rhamnosid_C"/>
    <property type="match status" value="1"/>
</dbReference>
<dbReference type="InterPro" id="IPR012341">
    <property type="entry name" value="6hp_glycosidase-like_sf"/>
</dbReference>
<dbReference type="Gene3D" id="2.60.40.10">
    <property type="entry name" value="Immunoglobulins"/>
    <property type="match status" value="1"/>
</dbReference>
<dbReference type="Pfam" id="PF25788">
    <property type="entry name" value="Ig_Rha78A_N"/>
    <property type="match status" value="1"/>
</dbReference>
<dbReference type="Gene3D" id="1.50.10.10">
    <property type="match status" value="1"/>
</dbReference>
<sequence>MGIGLARPRISWNVATSNPGWAQTAYEIQLDGVPQGRVASADSHLRAWPGSPLGSRDRRAVAVRVWGAEQAPPTAWSDPVVVEAGLLEPADWTAAMIAPDLPEAELPRPAALLRHGFSLRGPVVAARLYSTAHGVYELELNGSRVGDDVLAPGWTSYGHRLRYRTHDVTALLSDGDNVLGGWLADGWYRGRVGFEGGRRHVYGDEIGLVAQLELRYQDGTVETVATGAGWRSAPSPIASVGLYEGERHDARKNQPGWSAPGFDDTSWQSVHAIPYDPETLVAPTGPPVRGVEIIEPVEVLTSPSGKTILDFGQNIAGRLRITVRGETGRVITLRHAEVLEHGELGVRPLRTATSVDTYILSGDGTEVWEPRFTLHGFRYAQVDGWPGELATGDVVAVVCQTDMERSGWFTSSDPLLDRFHDNVLWSMRGNFVDIPTDCPQRDERMGWTGDIQVFAPTAAYLYSCTGMLESWLADLAAEQEQYGTVPVYVPWIDLGIFPTEPTAAWGDAAVIVPWTLYERTGDVELLSRQYSSMKAWVDQITERAGDAHLWDSGFQLGDWLDPTAPPERPAEARTDPALVASAYLVRCTTILADTAALLDRADDALRYKDLAERAREAFDTEFLSSSGRMASDTQTAYALGLQFDLIEGADRRARAGRRLVELVRAGGHRIATGFVGTPLVCDALTSVGAIDDAYQLLLQTECPSWLYAVTMGGTTVWERWDSILPDGSIHPGEMTSFNHYALGAVADWIHRTVAGLAPGSPGYRHMIIQPLPGGRLTQARAAHLTPYGLAEVSWERAHGELELTVQIPPSTTATVHLPGHPDDPFEITAGTHRFTCPFRDADDDRVITANPAPLG</sequence>
<keyword evidence="9" id="KW-1185">Reference proteome</keyword>
<dbReference type="SUPFAM" id="SSF48208">
    <property type="entry name" value="Six-hairpin glycosidases"/>
    <property type="match status" value="1"/>
</dbReference>
<evidence type="ECO:0000313" key="8">
    <source>
        <dbReference type="EMBL" id="GES18357.1"/>
    </source>
</evidence>
<organism evidence="8 9">
    <name type="scientific">Acrocarpospora pleiomorpha</name>
    <dbReference type="NCBI Taxonomy" id="90975"/>
    <lineage>
        <taxon>Bacteria</taxon>
        <taxon>Bacillati</taxon>
        <taxon>Actinomycetota</taxon>
        <taxon>Actinomycetes</taxon>
        <taxon>Streptosporangiales</taxon>
        <taxon>Streptosporangiaceae</taxon>
        <taxon>Acrocarpospora</taxon>
    </lineage>
</organism>
<evidence type="ECO:0000256" key="3">
    <source>
        <dbReference type="ARBA" id="ARBA00022801"/>
    </source>
</evidence>
<dbReference type="EMBL" id="BLAF01000007">
    <property type="protein sequence ID" value="GES18357.1"/>
    <property type="molecule type" value="Genomic_DNA"/>
</dbReference>
<feature type="domain" description="Alpha-L-rhamnosidase six-hairpin glycosidase" evidence="6">
    <location>
        <begin position="405"/>
        <end position="753"/>
    </location>
</feature>
<feature type="domain" description="Alpha-L-rhamnosidase concanavalin-like" evidence="4">
    <location>
        <begin position="302"/>
        <end position="398"/>
    </location>
</feature>
<keyword evidence="3" id="KW-0378">Hydrolase</keyword>
<evidence type="ECO:0000313" key="9">
    <source>
        <dbReference type="Proteomes" id="UP000377595"/>
    </source>
</evidence>
<dbReference type="InterPro" id="IPR035398">
    <property type="entry name" value="Bac_rhamnosid_C"/>
</dbReference>
<dbReference type="PIRSF" id="PIRSF010631">
    <property type="entry name" value="A-rhamnsds"/>
    <property type="match status" value="1"/>
</dbReference>
<reference evidence="8 9" key="1">
    <citation type="submission" date="2019-10" db="EMBL/GenBank/DDBJ databases">
        <title>Whole genome shotgun sequence of Acrocarpospora pleiomorpha NBRC 16267.</title>
        <authorList>
            <person name="Ichikawa N."/>
            <person name="Kimura A."/>
            <person name="Kitahashi Y."/>
            <person name="Komaki H."/>
            <person name="Oguchi A."/>
        </authorList>
    </citation>
    <scope>NUCLEOTIDE SEQUENCE [LARGE SCALE GENOMIC DNA]</scope>
    <source>
        <strain evidence="8 9">NBRC 16267</strain>
    </source>
</reference>
<dbReference type="AlphaFoldDB" id="A0A5M3X9F8"/>
<dbReference type="InterPro" id="IPR008928">
    <property type="entry name" value="6-hairpin_glycosidase_sf"/>
</dbReference>
<evidence type="ECO:0000259" key="6">
    <source>
        <dbReference type="Pfam" id="PF17389"/>
    </source>
</evidence>
<dbReference type="InterPro" id="IPR013783">
    <property type="entry name" value="Ig-like_fold"/>
</dbReference>
<comment type="caution">
    <text evidence="8">The sequence shown here is derived from an EMBL/GenBank/DDBJ whole genome shotgun (WGS) entry which is preliminary data.</text>
</comment>
<dbReference type="Pfam" id="PF17389">
    <property type="entry name" value="Bac_rhamnosid6H"/>
    <property type="match status" value="1"/>
</dbReference>
<dbReference type="GO" id="GO:0005975">
    <property type="term" value="P:carbohydrate metabolic process"/>
    <property type="evidence" value="ECO:0007669"/>
    <property type="project" value="InterPro"/>
</dbReference>
<dbReference type="Proteomes" id="UP000377595">
    <property type="component" value="Unassembled WGS sequence"/>
</dbReference>
<dbReference type="InterPro" id="IPR035396">
    <property type="entry name" value="Bac_rhamnosid6H"/>
</dbReference>
<evidence type="ECO:0000256" key="1">
    <source>
        <dbReference type="ARBA" id="ARBA00001445"/>
    </source>
</evidence>
<dbReference type="PANTHER" id="PTHR33307">
    <property type="entry name" value="ALPHA-RHAMNOSIDASE (EUROFUNG)"/>
    <property type="match status" value="1"/>
</dbReference>
<evidence type="ECO:0000259" key="7">
    <source>
        <dbReference type="Pfam" id="PF17390"/>
    </source>
</evidence>
<feature type="domain" description="Bacterial alpha-L-rhamnosidase N-terminal" evidence="5">
    <location>
        <begin position="123"/>
        <end position="291"/>
    </location>
</feature>
<comment type="catalytic activity">
    <reaction evidence="1">
        <text>Hydrolysis of terminal non-reducing alpha-L-rhamnose residues in alpha-L-rhamnosides.</text>
        <dbReference type="EC" id="3.2.1.40"/>
    </reaction>
</comment>